<feature type="domain" description="HemY N-terminal" evidence="6">
    <location>
        <begin position="26"/>
        <end position="132"/>
    </location>
</feature>
<keyword evidence="3 5" id="KW-1133">Transmembrane helix</keyword>
<dbReference type="EMBL" id="RCZP01000045">
    <property type="protein sequence ID" value="TPG45725.1"/>
    <property type="molecule type" value="Genomic_DNA"/>
</dbReference>
<evidence type="ECO:0000259" key="6">
    <source>
        <dbReference type="Pfam" id="PF07219"/>
    </source>
</evidence>
<evidence type="ECO:0000256" key="3">
    <source>
        <dbReference type="ARBA" id="ARBA00022989"/>
    </source>
</evidence>
<dbReference type="GO" id="GO:0016020">
    <property type="term" value="C:membrane"/>
    <property type="evidence" value="ECO:0007669"/>
    <property type="project" value="UniProtKB-SubCell"/>
</dbReference>
<dbReference type="OrthoDB" id="9798343at2"/>
<dbReference type="RefSeq" id="WP_140886634.1">
    <property type="nucleotide sequence ID" value="NZ_RCZP01000045.1"/>
</dbReference>
<evidence type="ECO:0000256" key="4">
    <source>
        <dbReference type="ARBA" id="ARBA00023136"/>
    </source>
</evidence>
<name>A0A502F8L0_9PROT</name>
<keyword evidence="4 5" id="KW-0472">Membrane</keyword>
<dbReference type="InterPro" id="IPR010817">
    <property type="entry name" value="HemY_N"/>
</dbReference>
<dbReference type="InterPro" id="IPR011990">
    <property type="entry name" value="TPR-like_helical_dom_sf"/>
</dbReference>
<dbReference type="Pfam" id="PF07219">
    <property type="entry name" value="HemY_N"/>
    <property type="match status" value="1"/>
</dbReference>
<dbReference type="Gene3D" id="1.25.40.10">
    <property type="entry name" value="Tetratricopeptide repeat domain"/>
    <property type="match status" value="1"/>
</dbReference>
<evidence type="ECO:0000256" key="2">
    <source>
        <dbReference type="ARBA" id="ARBA00022692"/>
    </source>
</evidence>
<evidence type="ECO:0000256" key="5">
    <source>
        <dbReference type="SAM" id="Phobius"/>
    </source>
</evidence>
<comment type="caution">
    <text evidence="7">The sequence shown here is derived from an EMBL/GenBank/DDBJ whole genome shotgun (WGS) entry which is preliminary data.</text>
</comment>
<dbReference type="SUPFAM" id="SSF48452">
    <property type="entry name" value="TPR-like"/>
    <property type="match status" value="1"/>
</dbReference>
<feature type="transmembrane region" description="Helical" evidence="5">
    <location>
        <begin position="41"/>
        <end position="62"/>
    </location>
</feature>
<evidence type="ECO:0000256" key="1">
    <source>
        <dbReference type="ARBA" id="ARBA00004370"/>
    </source>
</evidence>
<comment type="subcellular location">
    <subcellularLocation>
        <location evidence="1">Membrane</location>
    </subcellularLocation>
</comment>
<sequence length="438" mass="46880">MLRAIWLLILLALGVWAALFLRQMGGIVEISVGQTFIGIPVWLGLLALVVGFVVLHGILSAWKSIRGLPARMRARRSERQRRDGDAAVTRALVALAAGTPDQARTEIRRARGLLGDTPHTLLLTAEAERMAGRDEAANEAFRALVKREDGKFLGLRGLLRDAMQREDWPTAQRLAREAEAAQPGAQWVKAERAALALRTRDWREALALSPPGQLSGRRRAALALAAAMQEPEPAKAASLEKEALSADPRFAPAALAVAKRQAAEGSPRRAKTTLQTAWTVAPHPDLATAYLGEEKDALARVKAAEALTHDNRAHPESRLILGRTALAAGLTGRARAELETLVSSGSADRRAYLAMVDMDAVELGESAAGRAAEAKWLRAAAAAPPEPRWQCLSCGTEHGRWEPVCESCGTPGRIEWTGGRAALVEGAGTPKDGTVAAT</sequence>
<dbReference type="AlphaFoldDB" id="A0A502F8L0"/>
<proteinExistence type="predicted"/>
<keyword evidence="8" id="KW-1185">Reference proteome</keyword>
<dbReference type="Proteomes" id="UP000317078">
    <property type="component" value="Unassembled WGS sequence"/>
</dbReference>
<organism evidence="7 8">
    <name type="scientific">Muricoccus nepalensis</name>
    <dbReference type="NCBI Taxonomy" id="1854500"/>
    <lineage>
        <taxon>Bacteria</taxon>
        <taxon>Pseudomonadati</taxon>
        <taxon>Pseudomonadota</taxon>
        <taxon>Alphaproteobacteria</taxon>
        <taxon>Acetobacterales</taxon>
        <taxon>Roseomonadaceae</taxon>
        <taxon>Muricoccus</taxon>
    </lineage>
</organism>
<gene>
    <name evidence="7" type="ORF">EAH89_25965</name>
</gene>
<reference evidence="7 8" key="1">
    <citation type="journal article" date="2019" name="Environ. Microbiol.">
        <title>Species interactions and distinct microbial communities in high Arctic permafrost affected cryosols are associated with the CH4 and CO2 gas fluxes.</title>
        <authorList>
            <person name="Altshuler I."/>
            <person name="Hamel J."/>
            <person name="Turney S."/>
            <person name="Magnuson E."/>
            <person name="Levesque R."/>
            <person name="Greer C."/>
            <person name="Whyte L.G."/>
        </authorList>
    </citation>
    <scope>NUCLEOTIDE SEQUENCE [LARGE SCALE GENOMIC DNA]</scope>
    <source>
        <strain evidence="7 8">S9.3B</strain>
    </source>
</reference>
<evidence type="ECO:0000313" key="7">
    <source>
        <dbReference type="EMBL" id="TPG45725.1"/>
    </source>
</evidence>
<keyword evidence="2 5" id="KW-0812">Transmembrane</keyword>
<accession>A0A502F8L0</accession>
<protein>
    <submittedName>
        <fullName evidence="7">Heme biosynthesis protein HemY</fullName>
    </submittedName>
</protein>
<evidence type="ECO:0000313" key="8">
    <source>
        <dbReference type="Proteomes" id="UP000317078"/>
    </source>
</evidence>